<dbReference type="KEGG" id="fpu:FPSE_08974"/>
<dbReference type="HOGENOM" id="CLU_2015429_0_0_1"/>
<evidence type="ECO:0000313" key="2">
    <source>
        <dbReference type="EMBL" id="EKJ70822.1"/>
    </source>
</evidence>
<dbReference type="Proteomes" id="UP000007978">
    <property type="component" value="Chromosome 2"/>
</dbReference>
<feature type="compositionally biased region" description="Polar residues" evidence="1">
    <location>
        <begin position="57"/>
        <end position="70"/>
    </location>
</feature>
<evidence type="ECO:0000256" key="1">
    <source>
        <dbReference type="SAM" id="MobiDB-lite"/>
    </source>
</evidence>
<dbReference type="AlphaFoldDB" id="K3VAR0"/>
<organism evidence="2 3">
    <name type="scientific">Fusarium pseudograminearum (strain CS3096)</name>
    <name type="common">Wheat and barley crown-rot fungus</name>
    <dbReference type="NCBI Taxonomy" id="1028729"/>
    <lineage>
        <taxon>Eukaryota</taxon>
        <taxon>Fungi</taxon>
        <taxon>Dikarya</taxon>
        <taxon>Ascomycota</taxon>
        <taxon>Pezizomycotina</taxon>
        <taxon>Sordariomycetes</taxon>
        <taxon>Hypocreomycetidae</taxon>
        <taxon>Hypocreales</taxon>
        <taxon>Nectriaceae</taxon>
        <taxon>Fusarium</taxon>
    </lineage>
</organism>
<dbReference type="EMBL" id="AFNW01000302">
    <property type="protein sequence ID" value="EKJ70822.1"/>
    <property type="molecule type" value="Genomic_DNA"/>
</dbReference>
<evidence type="ECO:0000313" key="3">
    <source>
        <dbReference type="Proteomes" id="UP000007978"/>
    </source>
</evidence>
<feature type="region of interest" description="Disordered" evidence="1">
    <location>
        <begin position="1"/>
        <end position="93"/>
    </location>
</feature>
<reference evidence="2 3" key="1">
    <citation type="journal article" date="2012" name="PLoS Pathog.">
        <title>Comparative pathogenomics reveals horizontally acquired novel virulence genes in fungi infecting cereal hosts.</title>
        <authorList>
            <person name="Gardiner D.M."/>
            <person name="McDonald M.C."/>
            <person name="Covarelli L."/>
            <person name="Solomon P.S."/>
            <person name="Rusu A.G."/>
            <person name="Marshall M."/>
            <person name="Kazan K."/>
            <person name="Chakraborty S."/>
            <person name="McDonald B.A."/>
            <person name="Manners J.M."/>
        </authorList>
    </citation>
    <scope>NUCLEOTIDE SEQUENCE [LARGE SCALE GENOMIC DNA]</scope>
    <source>
        <strain evidence="2 3">CS3096</strain>
    </source>
</reference>
<protein>
    <submittedName>
        <fullName evidence="2">Uncharacterized protein</fullName>
    </submittedName>
</protein>
<dbReference type="GeneID" id="20367591"/>
<comment type="caution">
    <text evidence="2">The sequence shown here is derived from an EMBL/GenBank/DDBJ whole genome shotgun (WGS) entry which is preliminary data.</text>
</comment>
<proteinExistence type="predicted"/>
<name>K3VAR0_FUSPC</name>
<dbReference type="RefSeq" id="XP_009260366.1">
    <property type="nucleotide sequence ID" value="XM_009262091.1"/>
</dbReference>
<gene>
    <name evidence="2" type="ORF">FPSE_08974</name>
</gene>
<sequence>MSQQQPIVRYGQAPLGDDENDRLQRYHGTRGLLRGDDGVGNDSDPQKEKAKAHTNRPSHPSQDDPSQCKRQPQPESSTPSTPSTPDSRSLIVHNSKNQSVTTMIWSFQVVQLLFLPTFATPWF</sequence>
<keyword evidence="3" id="KW-1185">Reference proteome</keyword>
<feature type="compositionally biased region" description="Low complexity" evidence="1">
    <location>
        <begin position="73"/>
        <end position="89"/>
    </location>
</feature>
<accession>K3VAR0</accession>